<dbReference type="InterPro" id="IPR009908">
    <property type="entry name" value="Methylamine_util_MauE"/>
</dbReference>
<dbReference type="EMBL" id="CP017634">
    <property type="protein sequence ID" value="ATW25920.1"/>
    <property type="molecule type" value="Genomic_DNA"/>
</dbReference>
<evidence type="ECO:0000256" key="2">
    <source>
        <dbReference type="ARBA" id="ARBA00022692"/>
    </source>
</evidence>
<proteinExistence type="predicted"/>
<dbReference type="RefSeq" id="WP_148135183.1">
    <property type="nucleotide sequence ID" value="NZ_CP017634.1"/>
</dbReference>
<keyword evidence="3 5" id="KW-1133">Transmembrane helix</keyword>
<comment type="subcellular location">
    <subcellularLocation>
        <location evidence="1">Membrane</location>
        <topology evidence="1">Multi-pass membrane protein</topology>
    </subcellularLocation>
</comment>
<organism evidence="7 8">
    <name type="scientific">Formimonas warabiya</name>
    <dbReference type="NCBI Taxonomy" id="1761012"/>
    <lineage>
        <taxon>Bacteria</taxon>
        <taxon>Bacillati</taxon>
        <taxon>Bacillota</taxon>
        <taxon>Clostridia</taxon>
        <taxon>Eubacteriales</taxon>
        <taxon>Peptococcaceae</taxon>
        <taxon>Candidatus Formimonas</taxon>
    </lineage>
</organism>
<reference evidence="7 8" key="1">
    <citation type="submission" date="2016-10" db="EMBL/GenBank/DDBJ databases">
        <title>Complete Genome Sequence of Peptococcaceae strain DCMF.</title>
        <authorList>
            <person name="Edwards R.J."/>
            <person name="Holland S.I."/>
            <person name="Deshpande N.P."/>
            <person name="Wong Y.K."/>
            <person name="Ertan H."/>
            <person name="Manefield M."/>
            <person name="Russell T.L."/>
            <person name="Lee M.J."/>
        </authorList>
    </citation>
    <scope>NUCLEOTIDE SEQUENCE [LARGE SCALE GENOMIC DNA]</scope>
    <source>
        <strain evidence="7 8">DCMF</strain>
    </source>
</reference>
<dbReference type="GO" id="GO:0030416">
    <property type="term" value="P:methylamine metabolic process"/>
    <property type="evidence" value="ECO:0007669"/>
    <property type="project" value="InterPro"/>
</dbReference>
<feature type="transmembrane region" description="Helical" evidence="5">
    <location>
        <begin position="107"/>
        <end position="125"/>
    </location>
</feature>
<dbReference type="GO" id="GO:0016020">
    <property type="term" value="C:membrane"/>
    <property type="evidence" value="ECO:0007669"/>
    <property type="project" value="UniProtKB-SubCell"/>
</dbReference>
<dbReference type="KEGG" id="fwa:DCMF_15080"/>
<keyword evidence="2 5" id="KW-0812">Transmembrane</keyword>
<feature type="transmembrane region" description="Helical" evidence="5">
    <location>
        <begin position="69"/>
        <end position="87"/>
    </location>
</feature>
<feature type="transmembrane region" description="Helical" evidence="5">
    <location>
        <begin position="40"/>
        <end position="62"/>
    </location>
</feature>
<evidence type="ECO:0000259" key="6">
    <source>
        <dbReference type="Pfam" id="PF07291"/>
    </source>
</evidence>
<evidence type="ECO:0000256" key="3">
    <source>
        <dbReference type="ARBA" id="ARBA00022989"/>
    </source>
</evidence>
<evidence type="ECO:0000256" key="4">
    <source>
        <dbReference type="ARBA" id="ARBA00023136"/>
    </source>
</evidence>
<evidence type="ECO:0000313" key="7">
    <source>
        <dbReference type="EMBL" id="ATW25920.1"/>
    </source>
</evidence>
<dbReference type="AlphaFoldDB" id="A0A3G1KU14"/>
<keyword evidence="4 5" id="KW-0472">Membrane</keyword>
<accession>A0A3G1KU14</accession>
<dbReference type="Pfam" id="PF07291">
    <property type="entry name" value="MauE"/>
    <property type="match status" value="1"/>
</dbReference>
<evidence type="ECO:0000256" key="1">
    <source>
        <dbReference type="ARBA" id="ARBA00004141"/>
    </source>
</evidence>
<evidence type="ECO:0000313" key="8">
    <source>
        <dbReference type="Proteomes" id="UP000323521"/>
    </source>
</evidence>
<gene>
    <name evidence="7" type="ORF">DCMF_15080</name>
</gene>
<feature type="domain" description="Methylamine utilisation protein MauE" evidence="6">
    <location>
        <begin position="2"/>
        <end position="125"/>
    </location>
</feature>
<protein>
    <recommendedName>
        <fullName evidence="6">Methylamine utilisation protein MauE domain-containing protein</fullName>
    </recommendedName>
</protein>
<sequence length="130" mass="15002">MILRLLLAAIYLFAGASKIFHVLLFKATIMAYYSMPEWLAFLIALVFPWIEILAGLSLVLQWKTKYSSAFLFLLSLFFFVQMILNYSNILPYGCGCFGFGGPEKITLYHVFRDLSIAVLAGFVFYREWKK</sequence>
<dbReference type="Proteomes" id="UP000323521">
    <property type="component" value="Chromosome"/>
</dbReference>
<dbReference type="OrthoDB" id="2381997at2"/>
<keyword evidence="8" id="KW-1185">Reference proteome</keyword>
<dbReference type="UniPathway" id="UPA00895"/>
<name>A0A3G1KU14_FORW1</name>
<evidence type="ECO:0000256" key="5">
    <source>
        <dbReference type="SAM" id="Phobius"/>
    </source>
</evidence>